<dbReference type="GO" id="GO:0000209">
    <property type="term" value="P:protein polyubiquitination"/>
    <property type="evidence" value="ECO:0007669"/>
    <property type="project" value="TreeGrafter"/>
</dbReference>
<accession>A0A8K1FZT8</accession>
<reference evidence="3" key="1">
    <citation type="submission" date="2019-04" db="EMBL/GenBank/DDBJ databases">
        <title>Genome assembly of Zosterops borbonicus 15179.</title>
        <authorList>
            <person name="Leroy T."/>
            <person name="Anselmetti Y."/>
            <person name="Tilak M.-K."/>
            <person name="Nabholz B."/>
        </authorList>
    </citation>
    <scope>NUCLEOTIDE SEQUENCE</scope>
    <source>
        <strain evidence="3">HGM_15179</strain>
        <tissue evidence="3">Muscle</tissue>
    </source>
</reference>
<name>A0A8K1FZT8_9PASS</name>
<comment type="caution">
    <text evidence="3">The sequence shown here is derived from an EMBL/GenBank/DDBJ whole genome shotgun (WGS) entry which is preliminary data.</text>
</comment>
<dbReference type="PANTHER" id="PTHR16008:SF4">
    <property type="entry name" value="F-BOX ONLY PROTEIN 4"/>
    <property type="match status" value="1"/>
</dbReference>
<evidence type="ECO:0000256" key="1">
    <source>
        <dbReference type="SAM" id="MobiDB-lite"/>
    </source>
</evidence>
<gene>
    <name evidence="3" type="ORF">HGM15179_018049</name>
</gene>
<dbReference type="InterPro" id="IPR027417">
    <property type="entry name" value="P-loop_NTPase"/>
</dbReference>
<dbReference type="Proteomes" id="UP000796761">
    <property type="component" value="Unassembled WGS sequence"/>
</dbReference>
<dbReference type="Pfam" id="PF12937">
    <property type="entry name" value="F-box-like"/>
    <property type="match status" value="1"/>
</dbReference>
<evidence type="ECO:0000313" key="3">
    <source>
        <dbReference type="EMBL" id="TRZ09057.1"/>
    </source>
</evidence>
<dbReference type="AlphaFoldDB" id="A0A8K1FZT8"/>
<dbReference type="CDD" id="cd11656">
    <property type="entry name" value="FBX4_GTPase_like"/>
    <property type="match status" value="1"/>
</dbReference>
<dbReference type="Pfam" id="PF17716">
    <property type="entry name" value="RIMC1"/>
    <property type="match status" value="1"/>
</dbReference>
<dbReference type="EMBL" id="SWJQ01001169">
    <property type="protein sequence ID" value="TRZ09057.1"/>
    <property type="molecule type" value="Genomic_DNA"/>
</dbReference>
<dbReference type="Gene3D" id="3.40.50.300">
    <property type="entry name" value="P-loop containing nucleotide triphosphate hydrolases"/>
    <property type="match status" value="1"/>
</dbReference>
<dbReference type="GO" id="GO:0000423">
    <property type="term" value="P:mitophagy"/>
    <property type="evidence" value="ECO:0007669"/>
    <property type="project" value="InterPro"/>
</dbReference>
<dbReference type="OrthoDB" id="3219396at2759"/>
<feature type="region of interest" description="Disordered" evidence="1">
    <location>
        <begin position="76"/>
        <end position="452"/>
    </location>
</feature>
<dbReference type="SUPFAM" id="SSF81383">
    <property type="entry name" value="F-box domain"/>
    <property type="match status" value="1"/>
</dbReference>
<dbReference type="GO" id="GO:0031146">
    <property type="term" value="P:SCF-dependent proteasomal ubiquitin-dependent protein catabolic process"/>
    <property type="evidence" value="ECO:0007669"/>
    <property type="project" value="InterPro"/>
</dbReference>
<dbReference type="InterPro" id="IPR001810">
    <property type="entry name" value="F-box_dom"/>
</dbReference>
<sequence>MEWPHQRTREGLRIHLDFCKALGTVTFTTSVSNLERDGFDCMDLVDEELAIWPYQEGRGQRLRGLMDIGDASCFLGHSQPGPDRAHELSSRPSAALARPESCPAAPTRPGPARKLCSPLSPASRDRARELYSPLSPASRDRARELYSPLSPASRDRARELYSPLSPASRDRARELYSPLSPASRDRARELYSPLSPASRDRARELYSPLSPASRDRARELYSPLSPASRDRARELYSPLSPASRDRARELYSPLSPASRDRARELYSPLSPASRDRARELYSPLSPASRDRARELYSPLSPASRDRARELYSPLSPASRDRARELYSPLSPASRDRARELYSPLSPASRDRARELYSPLSPASRDRARELYSPLSPASRDRARELYSPLSPASRDRARELYSPLSPASRDRARELSSRPAVQRPPPGRCPTAGSSPAPAASTDTSPSSADTFLAKGSASLDKLRELCEEGKEHPPALLQLYTQAVLDITYFEENQLVDEDFPEESSLQKLKELICVLSEPEDLVRECSIKEEIDVQLNIMSFLSPQDLCRLGSTNCYWRAAVQDPLLWRYFLLRDLPSWTSVDWKSLPDEEIFNKAFSEVSDNALYDYMAIYKRSCPQGRRSLKSSRPLYGAVTSFLQSLVTQAEPRFAMFGPGLEQLDNSLVQKMMTCPEILLVAGLPHRQIHGIGSGVSFQFNNNQKFNIVTLYSTTSVERRRAREEQAVAVNKMFYQESSTAGNQQAVHYSVIAQVRKVCEVVDGFIYVANAEAHREHDRQEELARILAMTDPALGPPNRPLLVLSCVSHVGVKRIPCVYVAHQLQLNLLHQPWMMQDTVAATLDGLLNGIEWLLEEANCKSAQ</sequence>
<feature type="compositionally biased region" description="Low complexity" evidence="1">
    <location>
        <begin position="430"/>
        <end position="451"/>
    </location>
</feature>
<evidence type="ECO:0000259" key="2">
    <source>
        <dbReference type="Pfam" id="PF12937"/>
    </source>
</evidence>
<keyword evidence="4" id="KW-1185">Reference proteome</keyword>
<organism evidence="3 4">
    <name type="scientific">Zosterops borbonicus</name>
    <dbReference type="NCBI Taxonomy" id="364589"/>
    <lineage>
        <taxon>Eukaryota</taxon>
        <taxon>Metazoa</taxon>
        <taxon>Chordata</taxon>
        <taxon>Craniata</taxon>
        <taxon>Vertebrata</taxon>
        <taxon>Euteleostomi</taxon>
        <taxon>Archelosauria</taxon>
        <taxon>Archosauria</taxon>
        <taxon>Dinosauria</taxon>
        <taxon>Saurischia</taxon>
        <taxon>Theropoda</taxon>
        <taxon>Coelurosauria</taxon>
        <taxon>Aves</taxon>
        <taxon>Neognathae</taxon>
        <taxon>Neoaves</taxon>
        <taxon>Telluraves</taxon>
        <taxon>Australaves</taxon>
        <taxon>Passeriformes</taxon>
        <taxon>Sylvioidea</taxon>
        <taxon>Zosteropidae</taxon>
        <taxon>Zosterops</taxon>
    </lineage>
</organism>
<feature type="domain" description="F-box" evidence="2">
    <location>
        <begin position="534"/>
        <end position="573"/>
    </location>
</feature>
<dbReference type="PANTHER" id="PTHR16008">
    <property type="entry name" value="F-BOX ONLY PROTEIN 4"/>
    <property type="match status" value="1"/>
</dbReference>
<evidence type="ECO:0000313" key="4">
    <source>
        <dbReference type="Proteomes" id="UP000796761"/>
    </source>
</evidence>
<dbReference type="InterPro" id="IPR036047">
    <property type="entry name" value="F-box-like_dom_sf"/>
</dbReference>
<dbReference type="Gene3D" id="1.20.1280.50">
    <property type="match status" value="1"/>
</dbReference>
<dbReference type="GO" id="GO:0019005">
    <property type="term" value="C:SCF ubiquitin ligase complex"/>
    <property type="evidence" value="ECO:0007669"/>
    <property type="project" value="TreeGrafter"/>
</dbReference>
<protein>
    <recommendedName>
        <fullName evidence="2">F-box domain-containing protein</fullName>
    </recommendedName>
</protein>
<dbReference type="InterPro" id="IPR037657">
    <property type="entry name" value="RIMC1"/>
</dbReference>
<proteinExistence type="predicted"/>
<dbReference type="InterPro" id="IPR039588">
    <property type="entry name" value="FBXO4"/>
</dbReference>